<keyword evidence="2" id="KW-0813">Transport</keyword>
<feature type="region of interest" description="Disordered" evidence="8">
    <location>
        <begin position="349"/>
        <end position="370"/>
    </location>
</feature>
<evidence type="ECO:0000256" key="2">
    <source>
        <dbReference type="ARBA" id="ARBA00022448"/>
    </source>
</evidence>
<dbReference type="PANTHER" id="PTHR32196:SF21">
    <property type="entry name" value="ABC TRANSPORTER PERMEASE PROTEIN YPHD-RELATED"/>
    <property type="match status" value="1"/>
</dbReference>
<evidence type="ECO:0000256" key="1">
    <source>
        <dbReference type="ARBA" id="ARBA00004651"/>
    </source>
</evidence>
<feature type="transmembrane region" description="Helical" evidence="9">
    <location>
        <begin position="193"/>
        <end position="214"/>
    </location>
</feature>
<name>A0ABN2N6K0_9PSEU</name>
<keyword evidence="11" id="KW-1185">Reference proteome</keyword>
<feature type="transmembrane region" description="Helical" evidence="9">
    <location>
        <begin position="79"/>
        <end position="96"/>
    </location>
</feature>
<feature type="region of interest" description="Disordered" evidence="8">
    <location>
        <begin position="1"/>
        <end position="31"/>
    </location>
</feature>
<dbReference type="PANTHER" id="PTHR32196">
    <property type="entry name" value="ABC TRANSPORTER PERMEASE PROTEIN YPHD-RELATED-RELATED"/>
    <property type="match status" value="1"/>
</dbReference>
<dbReference type="InterPro" id="IPR001851">
    <property type="entry name" value="ABC_transp_permease"/>
</dbReference>
<keyword evidence="5 9" id="KW-0812">Transmembrane</keyword>
<evidence type="ECO:0000256" key="9">
    <source>
        <dbReference type="SAM" id="Phobius"/>
    </source>
</evidence>
<feature type="transmembrane region" description="Helical" evidence="9">
    <location>
        <begin position="152"/>
        <end position="173"/>
    </location>
</feature>
<dbReference type="CDD" id="cd06579">
    <property type="entry name" value="TM_PBP1_transp_AraH_like"/>
    <property type="match status" value="1"/>
</dbReference>
<reference evidence="10 11" key="1">
    <citation type="journal article" date="2019" name="Int. J. Syst. Evol. Microbiol.">
        <title>The Global Catalogue of Microorganisms (GCM) 10K type strain sequencing project: providing services to taxonomists for standard genome sequencing and annotation.</title>
        <authorList>
            <consortium name="The Broad Institute Genomics Platform"/>
            <consortium name="The Broad Institute Genome Sequencing Center for Infectious Disease"/>
            <person name="Wu L."/>
            <person name="Ma J."/>
        </authorList>
    </citation>
    <scope>NUCLEOTIDE SEQUENCE [LARGE SCALE GENOMIC DNA]</scope>
    <source>
        <strain evidence="10 11">JCM 16009</strain>
    </source>
</reference>
<evidence type="ECO:0000256" key="6">
    <source>
        <dbReference type="ARBA" id="ARBA00022989"/>
    </source>
</evidence>
<protein>
    <submittedName>
        <fullName evidence="10">ABC transporter permease</fullName>
    </submittedName>
</protein>
<evidence type="ECO:0000313" key="10">
    <source>
        <dbReference type="EMBL" id="GAA1851802.1"/>
    </source>
</evidence>
<accession>A0ABN2N6K0</accession>
<evidence type="ECO:0000256" key="7">
    <source>
        <dbReference type="ARBA" id="ARBA00023136"/>
    </source>
</evidence>
<evidence type="ECO:0000256" key="8">
    <source>
        <dbReference type="SAM" id="MobiDB-lite"/>
    </source>
</evidence>
<keyword evidence="4" id="KW-0997">Cell inner membrane</keyword>
<feature type="transmembrane region" description="Helical" evidence="9">
    <location>
        <begin position="274"/>
        <end position="292"/>
    </location>
</feature>
<comment type="subcellular location">
    <subcellularLocation>
        <location evidence="1">Cell membrane</location>
        <topology evidence="1">Multi-pass membrane protein</topology>
    </subcellularLocation>
</comment>
<proteinExistence type="predicted"/>
<evidence type="ECO:0000313" key="11">
    <source>
        <dbReference type="Proteomes" id="UP001500449"/>
    </source>
</evidence>
<feature type="transmembrane region" description="Helical" evidence="9">
    <location>
        <begin position="40"/>
        <end position="59"/>
    </location>
</feature>
<dbReference type="Pfam" id="PF02653">
    <property type="entry name" value="BPD_transp_2"/>
    <property type="match status" value="1"/>
</dbReference>
<feature type="transmembrane region" description="Helical" evidence="9">
    <location>
        <begin position="126"/>
        <end position="145"/>
    </location>
</feature>
<feature type="compositionally biased region" description="Basic and acidic residues" evidence="8">
    <location>
        <begin position="1"/>
        <end position="12"/>
    </location>
</feature>
<sequence length="370" mass="38312">MLLRKSPDRDGVDTGDAPPPDTGVPEPPRARGSVSRVLSVTRYGGIYVLVVMVAVFSLVSPATFPQGATFWQVLNSNAVPALAALTLVVPLAAGVFDISIANTMSLSGVVCAFLLVHAHWSPLAAILVALGSALLIGVVNALIVVVGKVESLVGTLASGFVVQAVVLWCTSSQTITGQELTGSFQNIVFDQPIGQMTLPVLYALAVGLVIWYVLSMTPLGRRIYATGFNREAARLAGVKTARIQASALVASAFLAGLTGIVITAQLGAGSPTGGNSYLLPAFAGVFVGATQIRPGRFNAWGTVLAVILLGTLTIGLALATVPQWAQQLATGLVLIAALVIAGKERRSAGRGDKTKRLRAHRGRAAPHRVG</sequence>
<feature type="compositionally biased region" description="Basic residues" evidence="8">
    <location>
        <begin position="355"/>
        <end position="370"/>
    </location>
</feature>
<feature type="transmembrane region" description="Helical" evidence="9">
    <location>
        <begin position="247"/>
        <end position="268"/>
    </location>
</feature>
<comment type="caution">
    <text evidence="10">The sequence shown here is derived from an EMBL/GenBank/DDBJ whole genome shotgun (WGS) entry which is preliminary data.</text>
</comment>
<evidence type="ECO:0000256" key="5">
    <source>
        <dbReference type="ARBA" id="ARBA00022692"/>
    </source>
</evidence>
<feature type="transmembrane region" description="Helical" evidence="9">
    <location>
        <begin position="299"/>
        <end position="318"/>
    </location>
</feature>
<keyword evidence="3" id="KW-1003">Cell membrane</keyword>
<evidence type="ECO:0000256" key="4">
    <source>
        <dbReference type="ARBA" id="ARBA00022519"/>
    </source>
</evidence>
<keyword evidence="7 9" id="KW-0472">Membrane</keyword>
<dbReference type="EMBL" id="BAAAQK010000009">
    <property type="protein sequence ID" value="GAA1851802.1"/>
    <property type="molecule type" value="Genomic_DNA"/>
</dbReference>
<feature type="transmembrane region" description="Helical" evidence="9">
    <location>
        <begin position="324"/>
        <end position="341"/>
    </location>
</feature>
<organism evidence="10 11">
    <name type="scientific">Pseudonocardia ailaonensis</name>
    <dbReference type="NCBI Taxonomy" id="367279"/>
    <lineage>
        <taxon>Bacteria</taxon>
        <taxon>Bacillati</taxon>
        <taxon>Actinomycetota</taxon>
        <taxon>Actinomycetes</taxon>
        <taxon>Pseudonocardiales</taxon>
        <taxon>Pseudonocardiaceae</taxon>
        <taxon>Pseudonocardia</taxon>
    </lineage>
</organism>
<evidence type="ECO:0000256" key="3">
    <source>
        <dbReference type="ARBA" id="ARBA00022475"/>
    </source>
</evidence>
<keyword evidence="6 9" id="KW-1133">Transmembrane helix</keyword>
<feature type="transmembrane region" description="Helical" evidence="9">
    <location>
        <begin position="103"/>
        <end position="120"/>
    </location>
</feature>
<dbReference type="Proteomes" id="UP001500449">
    <property type="component" value="Unassembled WGS sequence"/>
</dbReference>
<feature type="compositionally biased region" description="Pro residues" evidence="8">
    <location>
        <begin position="17"/>
        <end position="27"/>
    </location>
</feature>
<gene>
    <name evidence="10" type="ORF">GCM10009836_34760</name>
</gene>